<sequence>MSRFSFGPPRLCRNLKPALVPPSLPRYRTAIVPHRPTSTSAKKQNRLPAAYYRGGTSRAIIFRQDDLPADRKEWEPIFCGAIGSPDPNGRQLDGLGGGISSLSKICVVGPSKHPEADVDYTFAAIGVKNLDVDYSSNCGNMTSAIGPFAVDTGMVKGNADGDMTVRIHNTNTGKIIHSTFPVVEGEAVADGPFAIDGVAGTAAKIELAFINPGGSKTGKLLPTGNITDTLDGVEATCIDAGNPCVFIQAKDVNVDGTILPDAIDAHPTLLPKLESIRRKASVAMGLSKDEASTPGSIPKIAMVSRSKAHKLLSGESIDGSTMDLVVRALSVGQPHRAIPITVAMAIAAAANIEGSTVHANVSSKRVDPDGITVGHSSGKIVVGAKYGNDGSLTQATVFRTARRLMDGFVYWK</sequence>
<accession>A0A2T3B5G0</accession>
<keyword evidence="2" id="KW-0413">Isomerase</keyword>
<dbReference type="EMBL" id="KZ679009">
    <property type="protein sequence ID" value="PSS22010.1"/>
    <property type="molecule type" value="Genomic_DNA"/>
</dbReference>
<evidence type="ECO:0008006" key="5">
    <source>
        <dbReference type="Google" id="ProtNLM"/>
    </source>
</evidence>
<gene>
    <name evidence="3" type="ORF">M430DRAFT_17573</name>
</gene>
<dbReference type="STRING" id="857342.A0A2T3B5G0"/>
<dbReference type="Proteomes" id="UP000241818">
    <property type="component" value="Unassembled WGS sequence"/>
</dbReference>
<dbReference type="GO" id="GO:0016853">
    <property type="term" value="F:isomerase activity"/>
    <property type="evidence" value="ECO:0007669"/>
    <property type="project" value="UniProtKB-KW"/>
</dbReference>
<evidence type="ECO:0000256" key="1">
    <source>
        <dbReference type="ARBA" id="ARBA00007673"/>
    </source>
</evidence>
<dbReference type="GeneID" id="36571786"/>
<evidence type="ECO:0000313" key="3">
    <source>
        <dbReference type="EMBL" id="PSS22010.1"/>
    </source>
</evidence>
<comment type="similarity">
    <text evidence="1">Belongs to the PrpF family.</text>
</comment>
<dbReference type="Gene3D" id="3.10.310.10">
    <property type="entry name" value="Diaminopimelate Epimerase, Chain A, domain 1"/>
    <property type="match status" value="2"/>
</dbReference>
<proteinExistence type="inferred from homology"/>
<dbReference type="PANTHER" id="PTHR43709">
    <property type="entry name" value="ACONITATE ISOMERASE-RELATED"/>
    <property type="match status" value="1"/>
</dbReference>
<evidence type="ECO:0000256" key="2">
    <source>
        <dbReference type="ARBA" id="ARBA00023235"/>
    </source>
</evidence>
<name>A0A2T3B5G0_AMORE</name>
<dbReference type="InParanoid" id="A0A2T3B5G0"/>
<dbReference type="RefSeq" id="XP_024722165.1">
    <property type="nucleotide sequence ID" value="XM_024863705.1"/>
</dbReference>
<protein>
    <recommendedName>
        <fullName evidence="5">PrpF protein</fullName>
    </recommendedName>
</protein>
<dbReference type="InterPro" id="IPR007400">
    <property type="entry name" value="PrpF-like"/>
</dbReference>
<dbReference type="Pfam" id="PF04303">
    <property type="entry name" value="PrpF"/>
    <property type="match status" value="1"/>
</dbReference>
<dbReference type="AlphaFoldDB" id="A0A2T3B5G0"/>
<evidence type="ECO:0000313" key="4">
    <source>
        <dbReference type="Proteomes" id="UP000241818"/>
    </source>
</evidence>
<keyword evidence="4" id="KW-1185">Reference proteome</keyword>
<dbReference type="SUPFAM" id="SSF54506">
    <property type="entry name" value="Diaminopimelate epimerase-like"/>
    <property type="match status" value="2"/>
</dbReference>
<dbReference type="PANTHER" id="PTHR43709:SF2">
    <property type="entry name" value="DUF453 DOMAIN PROTEIN (AFU_ORTHOLOGUE AFUA_6G00360)"/>
    <property type="match status" value="1"/>
</dbReference>
<reference evidence="3 4" key="1">
    <citation type="journal article" date="2018" name="New Phytol.">
        <title>Comparative genomics and transcriptomics depict ericoid mycorrhizal fungi as versatile saprotrophs and plant mutualists.</title>
        <authorList>
            <person name="Martino E."/>
            <person name="Morin E."/>
            <person name="Grelet G.A."/>
            <person name="Kuo A."/>
            <person name="Kohler A."/>
            <person name="Daghino S."/>
            <person name="Barry K.W."/>
            <person name="Cichocki N."/>
            <person name="Clum A."/>
            <person name="Dockter R.B."/>
            <person name="Hainaut M."/>
            <person name="Kuo R.C."/>
            <person name="LaButti K."/>
            <person name="Lindahl B.D."/>
            <person name="Lindquist E.A."/>
            <person name="Lipzen A."/>
            <person name="Khouja H.R."/>
            <person name="Magnuson J."/>
            <person name="Murat C."/>
            <person name="Ohm R.A."/>
            <person name="Singer S.W."/>
            <person name="Spatafora J.W."/>
            <person name="Wang M."/>
            <person name="Veneault-Fourrey C."/>
            <person name="Henrissat B."/>
            <person name="Grigoriev I.V."/>
            <person name="Martin F.M."/>
            <person name="Perotto S."/>
        </authorList>
    </citation>
    <scope>NUCLEOTIDE SEQUENCE [LARGE SCALE GENOMIC DNA]</scope>
    <source>
        <strain evidence="3 4">ATCC 22711</strain>
    </source>
</reference>
<dbReference type="OrthoDB" id="10267539at2759"/>
<organism evidence="3 4">
    <name type="scientific">Amorphotheca resinae ATCC 22711</name>
    <dbReference type="NCBI Taxonomy" id="857342"/>
    <lineage>
        <taxon>Eukaryota</taxon>
        <taxon>Fungi</taxon>
        <taxon>Dikarya</taxon>
        <taxon>Ascomycota</taxon>
        <taxon>Pezizomycotina</taxon>
        <taxon>Leotiomycetes</taxon>
        <taxon>Helotiales</taxon>
        <taxon>Amorphothecaceae</taxon>
        <taxon>Amorphotheca</taxon>
    </lineage>
</organism>